<evidence type="ECO:0000256" key="1">
    <source>
        <dbReference type="RuleBase" id="RU000408"/>
    </source>
</evidence>
<dbReference type="GO" id="GO:0003676">
    <property type="term" value="F:nucleic acid binding"/>
    <property type="evidence" value="ECO:0007669"/>
    <property type="project" value="InterPro"/>
</dbReference>
<feature type="region of interest" description="Disordered" evidence="2">
    <location>
        <begin position="86"/>
        <end position="117"/>
    </location>
</feature>
<feature type="domain" description="CSD" evidence="3">
    <location>
        <begin position="141"/>
        <end position="206"/>
    </location>
</feature>
<keyword evidence="5" id="KW-1185">Reference proteome</keyword>
<evidence type="ECO:0000259" key="3">
    <source>
        <dbReference type="PROSITE" id="PS51857"/>
    </source>
</evidence>
<evidence type="ECO:0000313" key="4">
    <source>
        <dbReference type="EMBL" id="AWU97104.1"/>
    </source>
</evidence>
<dbReference type="SMART" id="SM00357">
    <property type="entry name" value="CSP"/>
    <property type="match status" value="2"/>
</dbReference>
<dbReference type="CDD" id="cd04458">
    <property type="entry name" value="CSP_CDS"/>
    <property type="match status" value="2"/>
</dbReference>
<name>A0A2U9SCE8_9PROT</name>
<dbReference type="InterPro" id="IPR012340">
    <property type="entry name" value="NA-bd_OB-fold"/>
</dbReference>
<reference evidence="4 5" key="1">
    <citation type="submission" date="2018-06" db="EMBL/GenBank/DDBJ databases">
        <title>Complete genome sequencing of Azospirillum sp. M2T2B2.</title>
        <authorList>
            <person name="Heo J."/>
            <person name="Kim S.-J."/>
            <person name="Kwon S.-W."/>
            <person name="Anandham R."/>
        </authorList>
    </citation>
    <scope>NUCLEOTIDE SEQUENCE [LARGE SCALE GENOMIC DNA]</scope>
    <source>
        <strain evidence="4 5">M2T2B2</strain>
        <plasmid evidence="4 5">unnamed3</plasmid>
    </source>
</reference>
<comment type="subcellular location">
    <subcellularLocation>
        <location evidence="1">Cytoplasm</location>
    </subcellularLocation>
</comment>
<dbReference type="AlphaFoldDB" id="A0A2U9SCE8"/>
<dbReference type="InterPro" id="IPR050181">
    <property type="entry name" value="Cold_shock_domain"/>
</dbReference>
<dbReference type="GO" id="GO:0005829">
    <property type="term" value="C:cytosol"/>
    <property type="evidence" value="ECO:0007669"/>
    <property type="project" value="UniProtKB-ARBA"/>
</dbReference>
<organism evidence="4 5">
    <name type="scientific">Azospirillum ramasamyi</name>
    <dbReference type="NCBI Taxonomy" id="682998"/>
    <lineage>
        <taxon>Bacteria</taxon>
        <taxon>Pseudomonadati</taxon>
        <taxon>Pseudomonadota</taxon>
        <taxon>Alphaproteobacteria</taxon>
        <taxon>Rhodospirillales</taxon>
        <taxon>Azospirillaceae</taxon>
        <taxon>Azospirillum</taxon>
    </lineage>
</organism>
<evidence type="ECO:0000313" key="5">
    <source>
        <dbReference type="Proteomes" id="UP000249605"/>
    </source>
</evidence>
<protein>
    <submittedName>
        <fullName evidence="4">Cold-shock protein</fullName>
    </submittedName>
</protein>
<sequence length="207" mass="21795">MFDRPQRSSFRAPEITQRDIRATVKWFNATKGFGFVTPDDGSPDAFLHSTVLQFCGHDSLPEGATITCDLSRGPKGPQVATIHAVDTSTAAPSRPRAPRERDSWGNDGGYGGGGYGGGSRGGYSSGGYGGDSYGDSDSGETVDGTVKWFNVSKGFGFIAPSTGGKDIFVHIRALERSGISGLDDGAQVRVTIRQGAKGPEAQRIEMA</sequence>
<feature type="domain" description="CSD" evidence="3">
    <location>
        <begin position="19"/>
        <end position="84"/>
    </location>
</feature>
<dbReference type="SUPFAM" id="SSF50249">
    <property type="entry name" value="Nucleic acid-binding proteins"/>
    <property type="match status" value="2"/>
</dbReference>
<evidence type="ECO:0000256" key="2">
    <source>
        <dbReference type="SAM" id="MobiDB-lite"/>
    </source>
</evidence>
<dbReference type="RefSeq" id="WP_111069836.1">
    <property type="nucleotide sequence ID" value="NZ_CP029833.1"/>
</dbReference>
<keyword evidence="4" id="KW-0614">Plasmid</keyword>
<dbReference type="KEGG" id="azm:DM194_22630"/>
<dbReference type="OrthoDB" id="9791685at2"/>
<dbReference type="InterPro" id="IPR011129">
    <property type="entry name" value="CSD"/>
</dbReference>
<dbReference type="PRINTS" id="PR00050">
    <property type="entry name" value="COLDSHOCK"/>
</dbReference>
<dbReference type="PROSITE" id="PS51857">
    <property type="entry name" value="CSD_2"/>
    <property type="match status" value="2"/>
</dbReference>
<dbReference type="InterPro" id="IPR019844">
    <property type="entry name" value="CSD_CS"/>
</dbReference>
<dbReference type="PANTHER" id="PTHR11544">
    <property type="entry name" value="COLD SHOCK DOMAIN CONTAINING PROTEINS"/>
    <property type="match status" value="1"/>
</dbReference>
<proteinExistence type="predicted"/>
<gene>
    <name evidence="4" type="ORF">DM194_22630</name>
</gene>
<dbReference type="EMBL" id="CP029833">
    <property type="protein sequence ID" value="AWU97104.1"/>
    <property type="molecule type" value="Genomic_DNA"/>
</dbReference>
<feature type="compositionally biased region" description="Gly residues" evidence="2">
    <location>
        <begin position="106"/>
        <end position="117"/>
    </location>
</feature>
<accession>A0A2U9SCE8</accession>
<dbReference type="Gene3D" id="2.40.50.140">
    <property type="entry name" value="Nucleic acid-binding proteins"/>
    <property type="match status" value="2"/>
</dbReference>
<dbReference type="Pfam" id="PF00313">
    <property type="entry name" value="CSD"/>
    <property type="match status" value="2"/>
</dbReference>
<dbReference type="PROSITE" id="PS00352">
    <property type="entry name" value="CSD_1"/>
    <property type="match status" value="1"/>
</dbReference>
<dbReference type="InterPro" id="IPR002059">
    <property type="entry name" value="CSP_DNA-bd"/>
</dbReference>
<dbReference type="Proteomes" id="UP000249605">
    <property type="component" value="Plasmid unnamed3"/>
</dbReference>
<geneLocation type="plasmid" evidence="4 5">
    <name>unnamed3</name>
</geneLocation>